<keyword evidence="4" id="KW-1185">Reference proteome</keyword>
<evidence type="ECO:0000256" key="1">
    <source>
        <dbReference type="SAM" id="MobiDB-lite"/>
    </source>
</evidence>
<dbReference type="InterPro" id="IPR002937">
    <property type="entry name" value="Amino_oxidase"/>
</dbReference>
<evidence type="ECO:0000313" key="3">
    <source>
        <dbReference type="EMBL" id="QUD89365.1"/>
    </source>
</evidence>
<dbReference type="PANTHER" id="PTHR42923:SF46">
    <property type="entry name" value="AMINE OXIDASE"/>
    <property type="match status" value="1"/>
</dbReference>
<dbReference type="SUPFAM" id="SSF51905">
    <property type="entry name" value="FAD/NAD(P)-binding domain"/>
    <property type="match status" value="1"/>
</dbReference>
<dbReference type="AlphaFoldDB" id="A0A975G1X9"/>
<feature type="compositionally biased region" description="Low complexity" evidence="1">
    <location>
        <begin position="656"/>
        <end position="668"/>
    </location>
</feature>
<accession>A0A975G1X9</accession>
<dbReference type="EMBL" id="CP073078">
    <property type="protein sequence ID" value="QUD89365.1"/>
    <property type="molecule type" value="Genomic_DNA"/>
</dbReference>
<evidence type="ECO:0000313" key="4">
    <source>
        <dbReference type="Proteomes" id="UP000676409"/>
    </source>
</evidence>
<dbReference type="Pfam" id="PF01593">
    <property type="entry name" value="Amino_oxidase"/>
    <property type="match status" value="1"/>
</dbReference>
<feature type="domain" description="Amine oxidase" evidence="2">
    <location>
        <begin position="21"/>
        <end position="483"/>
    </location>
</feature>
<sequence>MPEAAAAPSDAPSVAVVGAGLAGLTAALNLSRRGFNVTVYESKPTVGGNLSSQTVDGVRHDVYPHMFCDWYSNFWRLFEQDLGLSRAEHFDPRMGVRLLDKDSDQLLALENATTLEAVVNNLKSGVLPPPEMFLLGFSMLDLASHAFHRTKDDQIQRLDVNGFIYSRAYATEGVARLQNYMLSLIWSVQSDETAAASYQDFIKHTLTFPHPTPFCWMLKGSLYDKIIRPLESRLGCEIRRGQTVQMIELVEGKPQLTVTPAVPAKGRRKPTTELVQPDHMVLAVPGPALAGLVMNGAPGRRIVDQLPGLAGLQRFRSVAIPVVDLYFKRKLEGVPKEQIGLAGSDYDLSVLDISQLWTGDPQMEGRTALVLAASNGDALPSLDPQERGFLMIKRLHDFMPLFEPGAHWGDPASDICWEMTHYRSNDEHRLFINDVGSWEWRPQAAYPGQLPNVFFAGDFCQTDVDMATVEAAVESGLLAAQALQAQDAVGRPAPRGEPITLVGHETYGDTTFLAAKLALLPFAYAATAWSALSDNGRHDSAMLPADAYSPSTAVAALPLAFALDWWKTAYWLGRKVVRDIGKLEGAAMTTAGAQAAKPASSDAALQFGSAALNRLGDALQALSEQQPTRGEPRSGSQFASSLSGFTTQLLKTARAAYEAAQTAAQQGAPPDEPHRRRWRAKP</sequence>
<dbReference type="RefSeq" id="WP_211939417.1">
    <property type="nucleotide sequence ID" value="NZ_CP073078.1"/>
</dbReference>
<gene>
    <name evidence="3" type="ORF">KCG34_05655</name>
</gene>
<evidence type="ECO:0000259" key="2">
    <source>
        <dbReference type="Pfam" id="PF01593"/>
    </source>
</evidence>
<feature type="region of interest" description="Disordered" evidence="1">
    <location>
        <begin position="656"/>
        <end position="682"/>
    </location>
</feature>
<dbReference type="Proteomes" id="UP000676409">
    <property type="component" value="Chromosome"/>
</dbReference>
<name>A0A975G1X9_9CAUL</name>
<dbReference type="InterPro" id="IPR036188">
    <property type="entry name" value="FAD/NAD-bd_sf"/>
</dbReference>
<dbReference type="GO" id="GO:0016491">
    <property type="term" value="F:oxidoreductase activity"/>
    <property type="evidence" value="ECO:0007669"/>
    <property type="project" value="InterPro"/>
</dbReference>
<dbReference type="PANTHER" id="PTHR42923">
    <property type="entry name" value="PROTOPORPHYRINOGEN OXIDASE"/>
    <property type="match status" value="1"/>
</dbReference>
<proteinExistence type="predicted"/>
<organism evidence="3 4">
    <name type="scientific">Phenylobacterium montanum</name>
    <dbReference type="NCBI Taxonomy" id="2823693"/>
    <lineage>
        <taxon>Bacteria</taxon>
        <taxon>Pseudomonadati</taxon>
        <taxon>Pseudomonadota</taxon>
        <taxon>Alphaproteobacteria</taxon>
        <taxon>Caulobacterales</taxon>
        <taxon>Caulobacteraceae</taxon>
        <taxon>Phenylobacterium</taxon>
    </lineage>
</organism>
<protein>
    <submittedName>
        <fullName evidence="3">FAD-dependent oxidoreductase</fullName>
    </submittedName>
</protein>
<reference evidence="3" key="1">
    <citation type="submission" date="2021-04" db="EMBL/GenBank/DDBJ databases">
        <title>The complete genome sequence of Caulobacter sp. S6.</title>
        <authorList>
            <person name="Tang Y."/>
            <person name="Ouyang W."/>
            <person name="Liu Q."/>
            <person name="Huang B."/>
            <person name="Guo Z."/>
            <person name="Lei P."/>
        </authorList>
    </citation>
    <scope>NUCLEOTIDE SEQUENCE</scope>
    <source>
        <strain evidence="3">S6</strain>
    </source>
</reference>
<dbReference type="KEGG" id="caul:KCG34_05655"/>
<dbReference type="PRINTS" id="PR00419">
    <property type="entry name" value="ADXRDTASE"/>
</dbReference>
<dbReference type="Gene3D" id="3.50.50.60">
    <property type="entry name" value="FAD/NAD(P)-binding domain"/>
    <property type="match status" value="1"/>
</dbReference>
<dbReference type="InterPro" id="IPR050464">
    <property type="entry name" value="Zeta_carotene_desat/Oxidored"/>
</dbReference>